<sequence>MLHGEKRQIADQLAQSVAFAGCSRDDIEALVAAGKQTSFPDGWPFVQEGTPADACYVLLSGTARVFRGRQEIAVLGIGDIIGEMAFVEGGQRTATVSAGGHGSALRVEYDALRELLAARPTLRETMLTVYNSRHPSG</sequence>
<evidence type="ECO:0000259" key="1">
    <source>
        <dbReference type="PROSITE" id="PS50042"/>
    </source>
</evidence>
<dbReference type="CDD" id="cd00038">
    <property type="entry name" value="CAP_ED"/>
    <property type="match status" value="1"/>
</dbReference>
<feature type="domain" description="Cyclic nucleotide-binding" evidence="1">
    <location>
        <begin position="18"/>
        <end position="133"/>
    </location>
</feature>
<dbReference type="InterPro" id="IPR018490">
    <property type="entry name" value="cNMP-bd_dom_sf"/>
</dbReference>
<dbReference type="PROSITE" id="PS51257">
    <property type="entry name" value="PROKAR_LIPOPROTEIN"/>
    <property type="match status" value="1"/>
</dbReference>
<dbReference type="Gene3D" id="2.60.120.10">
    <property type="entry name" value="Jelly Rolls"/>
    <property type="match status" value="1"/>
</dbReference>
<dbReference type="Pfam" id="PF00027">
    <property type="entry name" value="cNMP_binding"/>
    <property type="match status" value="1"/>
</dbReference>
<dbReference type="RefSeq" id="WP_269441715.1">
    <property type="nucleotide sequence ID" value="NZ_CP097463.1"/>
</dbReference>
<dbReference type="PANTHER" id="PTHR24567">
    <property type="entry name" value="CRP FAMILY TRANSCRIPTIONAL REGULATORY PROTEIN"/>
    <property type="match status" value="1"/>
</dbReference>
<proteinExistence type="predicted"/>
<dbReference type="InterPro" id="IPR000595">
    <property type="entry name" value="cNMP-bd_dom"/>
</dbReference>
<reference evidence="2" key="1">
    <citation type="submission" date="2022-05" db="EMBL/GenBank/DDBJ databases">
        <title>Jatrophihabitans sp. SB3-54 whole genome sequence.</title>
        <authorList>
            <person name="Suh M.K."/>
            <person name="Eom M.K."/>
            <person name="Kim J.S."/>
            <person name="Kim H.S."/>
            <person name="Do H.E."/>
            <person name="Shin Y.K."/>
            <person name="Lee J.-S."/>
        </authorList>
    </citation>
    <scope>NUCLEOTIDE SEQUENCE</scope>
    <source>
        <strain evidence="2">SB3-54</strain>
    </source>
</reference>
<name>A0ABY7JRM6_9ACTN</name>
<dbReference type="Proteomes" id="UP001164693">
    <property type="component" value="Chromosome"/>
</dbReference>
<dbReference type="SMART" id="SM00100">
    <property type="entry name" value="cNMP"/>
    <property type="match status" value="1"/>
</dbReference>
<keyword evidence="3" id="KW-1185">Reference proteome</keyword>
<dbReference type="SUPFAM" id="SSF51206">
    <property type="entry name" value="cAMP-binding domain-like"/>
    <property type="match status" value="1"/>
</dbReference>
<evidence type="ECO:0000313" key="3">
    <source>
        <dbReference type="Proteomes" id="UP001164693"/>
    </source>
</evidence>
<protein>
    <submittedName>
        <fullName evidence="2">Cyclic nucleotide-binding domain-containing protein</fullName>
    </submittedName>
</protein>
<dbReference type="EMBL" id="CP097463">
    <property type="protein sequence ID" value="WAX55212.1"/>
    <property type="molecule type" value="Genomic_DNA"/>
</dbReference>
<dbReference type="InterPro" id="IPR014710">
    <property type="entry name" value="RmlC-like_jellyroll"/>
</dbReference>
<evidence type="ECO:0000313" key="2">
    <source>
        <dbReference type="EMBL" id="WAX55212.1"/>
    </source>
</evidence>
<organism evidence="2 3">
    <name type="scientific">Jatrophihabitans cynanchi</name>
    <dbReference type="NCBI Taxonomy" id="2944128"/>
    <lineage>
        <taxon>Bacteria</taxon>
        <taxon>Bacillati</taxon>
        <taxon>Actinomycetota</taxon>
        <taxon>Actinomycetes</taxon>
        <taxon>Jatrophihabitantales</taxon>
        <taxon>Jatrophihabitantaceae</taxon>
        <taxon>Jatrophihabitans</taxon>
    </lineage>
</organism>
<dbReference type="InterPro" id="IPR050397">
    <property type="entry name" value="Env_Response_Regulators"/>
</dbReference>
<gene>
    <name evidence="2" type="ORF">M6B22_11655</name>
</gene>
<dbReference type="PROSITE" id="PS50042">
    <property type="entry name" value="CNMP_BINDING_3"/>
    <property type="match status" value="1"/>
</dbReference>
<dbReference type="PANTHER" id="PTHR24567:SF74">
    <property type="entry name" value="HTH-TYPE TRANSCRIPTIONAL REGULATOR ARCR"/>
    <property type="match status" value="1"/>
</dbReference>
<accession>A0ABY7JRM6</accession>